<evidence type="ECO:0000313" key="1">
    <source>
        <dbReference type="EMBL" id="CAG8690267.1"/>
    </source>
</evidence>
<dbReference type="Proteomes" id="UP000789920">
    <property type="component" value="Unassembled WGS sequence"/>
</dbReference>
<name>A0ACA9P5S0_9GLOM</name>
<comment type="caution">
    <text evidence="1">The sequence shown here is derived from an EMBL/GenBank/DDBJ whole genome shotgun (WGS) entry which is preliminary data.</text>
</comment>
<organism evidence="1 2">
    <name type="scientific">Racocetra persica</name>
    <dbReference type="NCBI Taxonomy" id="160502"/>
    <lineage>
        <taxon>Eukaryota</taxon>
        <taxon>Fungi</taxon>
        <taxon>Fungi incertae sedis</taxon>
        <taxon>Mucoromycota</taxon>
        <taxon>Glomeromycotina</taxon>
        <taxon>Glomeromycetes</taxon>
        <taxon>Diversisporales</taxon>
        <taxon>Gigasporaceae</taxon>
        <taxon>Racocetra</taxon>
    </lineage>
</organism>
<evidence type="ECO:0000313" key="2">
    <source>
        <dbReference type="Proteomes" id="UP000789920"/>
    </source>
</evidence>
<dbReference type="EMBL" id="CAJVQC010018046">
    <property type="protein sequence ID" value="CAG8690267.1"/>
    <property type="molecule type" value="Genomic_DNA"/>
</dbReference>
<reference evidence="1" key="1">
    <citation type="submission" date="2021-06" db="EMBL/GenBank/DDBJ databases">
        <authorList>
            <person name="Kallberg Y."/>
            <person name="Tangrot J."/>
            <person name="Rosling A."/>
        </authorList>
    </citation>
    <scope>NUCLEOTIDE SEQUENCE</scope>
    <source>
        <strain evidence="1">MA461A</strain>
    </source>
</reference>
<protein>
    <submittedName>
        <fullName evidence="1">31314_t:CDS:1</fullName>
    </submittedName>
</protein>
<gene>
    <name evidence="1" type="ORF">RPERSI_LOCUS9510</name>
</gene>
<proteinExistence type="predicted"/>
<accession>A0ACA9P5S0</accession>
<keyword evidence="2" id="KW-1185">Reference proteome</keyword>
<sequence>KHNETHLEACSSYNATDFDENRNSEYSENIYKLGELSNDALIVLMSETS</sequence>
<feature type="non-terminal residue" evidence="1">
    <location>
        <position position="1"/>
    </location>
</feature>